<feature type="transmembrane region" description="Helical" evidence="5">
    <location>
        <begin position="125"/>
        <end position="142"/>
    </location>
</feature>
<sequence length="303" mass="31432">MSGTAEPASRGLPPLHLLLGVLVTAVWGTNFVVIHMGLERAPPIFLATMRFVLSALPAILLIPRPAVPLRRLAAAGFFLGFQFAFLFPGMRLGVSPGLASLVVQMQVFLTIAIAAALLHQPVRRAQIAALAIACGGLVVIAVEGGSSATPIGLALVLSAAASWAVSNYFAATAGRVNMVAFVVWASPFAVPPLLATSLLIEGPSAFGSALLSGDAIVWAVVAWQAYANTVFGYGSWNWLLSRHPASQVAPLALMVPIFGLASSALILGEPIEGWKLAAGALVLGGLALNQLVVRRPVAQKLPD</sequence>
<feature type="transmembrane region" description="Helical" evidence="5">
    <location>
        <begin position="248"/>
        <end position="268"/>
    </location>
</feature>
<feature type="transmembrane region" description="Helical" evidence="5">
    <location>
        <begin position="148"/>
        <end position="169"/>
    </location>
</feature>
<dbReference type="PANTHER" id="PTHR32322">
    <property type="entry name" value="INNER MEMBRANE TRANSPORTER"/>
    <property type="match status" value="1"/>
</dbReference>
<feature type="domain" description="EamA" evidence="6">
    <location>
        <begin position="17"/>
        <end position="141"/>
    </location>
</feature>
<evidence type="ECO:0000313" key="8">
    <source>
        <dbReference type="Proteomes" id="UP000732399"/>
    </source>
</evidence>
<comment type="caution">
    <text evidence="7">The sequence shown here is derived from an EMBL/GenBank/DDBJ whole genome shotgun (WGS) entry which is preliminary data.</text>
</comment>
<dbReference type="Proteomes" id="UP000732399">
    <property type="component" value="Unassembled WGS sequence"/>
</dbReference>
<evidence type="ECO:0000259" key="6">
    <source>
        <dbReference type="Pfam" id="PF00892"/>
    </source>
</evidence>
<keyword evidence="2 5" id="KW-0812">Transmembrane</keyword>
<feature type="transmembrane region" description="Helical" evidence="5">
    <location>
        <begin position="74"/>
        <end position="92"/>
    </location>
</feature>
<evidence type="ECO:0000256" key="3">
    <source>
        <dbReference type="ARBA" id="ARBA00022989"/>
    </source>
</evidence>
<keyword evidence="8" id="KW-1185">Reference proteome</keyword>
<dbReference type="SUPFAM" id="SSF103481">
    <property type="entry name" value="Multidrug resistance efflux transporter EmrE"/>
    <property type="match status" value="2"/>
</dbReference>
<evidence type="ECO:0000256" key="5">
    <source>
        <dbReference type="SAM" id="Phobius"/>
    </source>
</evidence>
<feature type="transmembrane region" description="Helical" evidence="5">
    <location>
        <begin position="17"/>
        <end position="38"/>
    </location>
</feature>
<gene>
    <name evidence="7" type="ORF">HBH26_17005</name>
</gene>
<feature type="transmembrane region" description="Helical" evidence="5">
    <location>
        <begin position="176"/>
        <end position="195"/>
    </location>
</feature>
<proteinExistence type="predicted"/>
<organism evidence="7 8">
    <name type="scientific">Sphingomonas corticis</name>
    <dbReference type="NCBI Taxonomy" id="2722791"/>
    <lineage>
        <taxon>Bacteria</taxon>
        <taxon>Pseudomonadati</taxon>
        <taxon>Pseudomonadota</taxon>
        <taxon>Alphaproteobacteria</taxon>
        <taxon>Sphingomonadales</taxon>
        <taxon>Sphingomonadaceae</taxon>
        <taxon>Sphingomonas</taxon>
    </lineage>
</organism>
<dbReference type="EMBL" id="JAAVJH010000015">
    <property type="protein sequence ID" value="NJR80282.1"/>
    <property type="molecule type" value="Genomic_DNA"/>
</dbReference>
<evidence type="ECO:0000256" key="4">
    <source>
        <dbReference type="ARBA" id="ARBA00023136"/>
    </source>
</evidence>
<dbReference type="PANTHER" id="PTHR32322:SF9">
    <property type="entry name" value="AMINO-ACID METABOLITE EFFLUX PUMP-RELATED"/>
    <property type="match status" value="1"/>
</dbReference>
<reference evidence="7 8" key="1">
    <citation type="submission" date="2020-03" db="EMBL/GenBank/DDBJ databases">
        <authorList>
            <person name="Wang L."/>
            <person name="He N."/>
            <person name="Li Y."/>
            <person name="Fang Y."/>
            <person name="Zhang F."/>
        </authorList>
    </citation>
    <scope>NUCLEOTIDE SEQUENCE [LARGE SCALE GENOMIC DNA]</scope>
    <source>
        <strain evidence="7 8">36D10-4-7</strain>
    </source>
</reference>
<dbReference type="InterPro" id="IPR000620">
    <property type="entry name" value="EamA_dom"/>
</dbReference>
<comment type="subcellular location">
    <subcellularLocation>
        <location evidence="1">Membrane</location>
        <topology evidence="1">Multi-pass membrane protein</topology>
    </subcellularLocation>
</comment>
<evidence type="ECO:0000313" key="7">
    <source>
        <dbReference type="EMBL" id="NJR80282.1"/>
    </source>
</evidence>
<evidence type="ECO:0000256" key="1">
    <source>
        <dbReference type="ARBA" id="ARBA00004141"/>
    </source>
</evidence>
<dbReference type="RefSeq" id="WP_168135840.1">
    <property type="nucleotide sequence ID" value="NZ_JAAVJH010000015.1"/>
</dbReference>
<dbReference type="InterPro" id="IPR050638">
    <property type="entry name" value="AA-Vitamin_Transporters"/>
</dbReference>
<keyword evidence="4 5" id="KW-0472">Membrane</keyword>
<feature type="domain" description="EamA" evidence="6">
    <location>
        <begin position="151"/>
        <end position="288"/>
    </location>
</feature>
<feature type="transmembrane region" description="Helical" evidence="5">
    <location>
        <begin position="274"/>
        <end position="293"/>
    </location>
</feature>
<feature type="transmembrane region" description="Helical" evidence="5">
    <location>
        <begin position="98"/>
        <end position="118"/>
    </location>
</feature>
<dbReference type="Pfam" id="PF00892">
    <property type="entry name" value="EamA"/>
    <property type="match status" value="2"/>
</dbReference>
<accession>A0ABX1CWH2</accession>
<dbReference type="InterPro" id="IPR037185">
    <property type="entry name" value="EmrE-like"/>
</dbReference>
<evidence type="ECO:0000256" key="2">
    <source>
        <dbReference type="ARBA" id="ARBA00022692"/>
    </source>
</evidence>
<feature type="transmembrane region" description="Helical" evidence="5">
    <location>
        <begin position="215"/>
        <end position="236"/>
    </location>
</feature>
<feature type="transmembrane region" description="Helical" evidence="5">
    <location>
        <begin position="44"/>
        <end position="62"/>
    </location>
</feature>
<protein>
    <submittedName>
        <fullName evidence="7">EamA family transporter</fullName>
    </submittedName>
</protein>
<name>A0ABX1CWH2_9SPHN</name>
<keyword evidence="3 5" id="KW-1133">Transmembrane helix</keyword>